<dbReference type="InterPro" id="IPR011990">
    <property type="entry name" value="TPR-like_helical_dom_sf"/>
</dbReference>
<protein>
    <submittedName>
        <fullName evidence="2">Tetratricopeptide repeat protein</fullName>
    </submittedName>
</protein>
<evidence type="ECO:0000256" key="1">
    <source>
        <dbReference type="PROSITE-ProRule" id="PRU00339"/>
    </source>
</evidence>
<dbReference type="PROSITE" id="PS50005">
    <property type="entry name" value="TPR"/>
    <property type="match status" value="1"/>
</dbReference>
<dbReference type="KEGG" id="mri:Mal4_41480"/>
<dbReference type="SMART" id="SM00028">
    <property type="entry name" value="TPR"/>
    <property type="match status" value="2"/>
</dbReference>
<dbReference type="Gene3D" id="1.25.40.10">
    <property type="entry name" value="Tetratricopeptide repeat domain"/>
    <property type="match status" value="1"/>
</dbReference>
<dbReference type="EMBL" id="CP036275">
    <property type="protein sequence ID" value="QDU39801.1"/>
    <property type="molecule type" value="Genomic_DNA"/>
</dbReference>
<keyword evidence="3" id="KW-1185">Reference proteome</keyword>
<sequence length="105" mass="11607">MATPHEMYDEAVALKDNGDLEGAVAKLREVLEAEPGHTDTHSALAVYLQKLGRFDESITHAQKVVELLPNDPFSYTQLSVIYMRCGRIPEAEEAKARAHQVQMGG</sequence>
<keyword evidence="1" id="KW-0802">TPR repeat</keyword>
<evidence type="ECO:0000313" key="3">
    <source>
        <dbReference type="Proteomes" id="UP000320496"/>
    </source>
</evidence>
<dbReference type="InterPro" id="IPR019734">
    <property type="entry name" value="TPR_rpt"/>
</dbReference>
<dbReference type="OrthoDB" id="281483at2"/>
<proteinExistence type="predicted"/>
<evidence type="ECO:0000313" key="2">
    <source>
        <dbReference type="EMBL" id="QDU39801.1"/>
    </source>
</evidence>
<accession>A0A517ZBJ2</accession>
<dbReference type="Pfam" id="PF14559">
    <property type="entry name" value="TPR_19"/>
    <property type="match status" value="1"/>
</dbReference>
<gene>
    <name evidence="2" type="ORF">Mal4_41480</name>
</gene>
<organism evidence="2 3">
    <name type="scientific">Maioricimonas rarisocia</name>
    <dbReference type="NCBI Taxonomy" id="2528026"/>
    <lineage>
        <taxon>Bacteria</taxon>
        <taxon>Pseudomonadati</taxon>
        <taxon>Planctomycetota</taxon>
        <taxon>Planctomycetia</taxon>
        <taxon>Planctomycetales</taxon>
        <taxon>Planctomycetaceae</taxon>
        <taxon>Maioricimonas</taxon>
    </lineage>
</organism>
<dbReference type="Proteomes" id="UP000320496">
    <property type="component" value="Chromosome"/>
</dbReference>
<reference evidence="2 3" key="1">
    <citation type="submission" date="2019-02" db="EMBL/GenBank/DDBJ databases">
        <title>Deep-cultivation of Planctomycetes and their phenomic and genomic characterization uncovers novel biology.</title>
        <authorList>
            <person name="Wiegand S."/>
            <person name="Jogler M."/>
            <person name="Boedeker C."/>
            <person name="Pinto D."/>
            <person name="Vollmers J."/>
            <person name="Rivas-Marin E."/>
            <person name="Kohn T."/>
            <person name="Peeters S.H."/>
            <person name="Heuer A."/>
            <person name="Rast P."/>
            <person name="Oberbeckmann S."/>
            <person name="Bunk B."/>
            <person name="Jeske O."/>
            <person name="Meyerdierks A."/>
            <person name="Storesund J.E."/>
            <person name="Kallscheuer N."/>
            <person name="Luecker S."/>
            <person name="Lage O.M."/>
            <person name="Pohl T."/>
            <person name="Merkel B.J."/>
            <person name="Hornburger P."/>
            <person name="Mueller R.-W."/>
            <person name="Bruemmer F."/>
            <person name="Labrenz M."/>
            <person name="Spormann A.M."/>
            <person name="Op den Camp H."/>
            <person name="Overmann J."/>
            <person name="Amann R."/>
            <person name="Jetten M.S.M."/>
            <person name="Mascher T."/>
            <person name="Medema M.H."/>
            <person name="Devos D.P."/>
            <person name="Kaster A.-K."/>
            <person name="Ovreas L."/>
            <person name="Rohde M."/>
            <person name="Galperin M.Y."/>
            <person name="Jogler C."/>
        </authorList>
    </citation>
    <scope>NUCLEOTIDE SEQUENCE [LARGE SCALE GENOMIC DNA]</scope>
    <source>
        <strain evidence="2 3">Mal4</strain>
    </source>
</reference>
<dbReference type="SUPFAM" id="SSF48452">
    <property type="entry name" value="TPR-like"/>
    <property type="match status" value="1"/>
</dbReference>
<dbReference type="RefSeq" id="WP_145370947.1">
    <property type="nucleotide sequence ID" value="NZ_CP036275.1"/>
</dbReference>
<dbReference type="AlphaFoldDB" id="A0A517ZBJ2"/>
<name>A0A517ZBJ2_9PLAN</name>
<feature type="repeat" description="TPR" evidence="1">
    <location>
        <begin position="38"/>
        <end position="71"/>
    </location>
</feature>